<dbReference type="Proteomes" id="UP000321960">
    <property type="component" value="Unassembled WGS sequence"/>
</dbReference>
<feature type="signal peptide" evidence="2">
    <location>
        <begin position="1"/>
        <end position="24"/>
    </location>
</feature>
<dbReference type="RefSeq" id="WP_147029209.1">
    <property type="nucleotide sequence ID" value="NZ_BJZU01000187.1"/>
</dbReference>
<feature type="compositionally biased region" description="Basic and acidic residues" evidence="1">
    <location>
        <begin position="51"/>
        <end position="75"/>
    </location>
</feature>
<accession>A0A512JD02</accession>
<dbReference type="EMBL" id="BJZU01000187">
    <property type="protein sequence ID" value="GEP07805.1"/>
    <property type="molecule type" value="Genomic_DNA"/>
</dbReference>
<evidence type="ECO:0000256" key="2">
    <source>
        <dbReference type="SAM" id="SignalP"/>
    </source>
</evidence>
<feature type="region of interest" description="Disordered" evidence="1">
    <location>
        <begin position="113"/>
        <end position="133"/>
    </location>
</feature>
<proteinExistence type="predicted"/>
<sequence>MRLLRALAHLLLALALTTAGVAQARVVSVVPAADFGRHDRHDHPAAAAPEHAAHTHAARDHVAHDHAASADHHPPHDRDGCRTACCFAPVQLPEVAPAAVAVAPCRAVSYRDATRPVTGRAHAPEPGIPKRSA</sequence>
<protein>
    <submittedName>
        <fullName evidence="3">Uncharacterized protein</fullName>
    </submittedName>
</protein>
<reference evidence="3 4" key="1">
    <citation type="submission" date="2019-07" db="EMBL/GenBank/DDBJ databases">
        <title>Whole genome shotgun sequence of Methylobacterium oxalidis NBRC 107715.</title>
        <authorList>
            <person name="Hosoyama A."/>
            <person name="Uohara A."/>
            <person name="Ohji S."/>
            <person name="Ichikawa N."/>
        </authorList>
    </citation>
    <scope>NUCLEOTIDE SEQUENCE [LARGE SCALE GENOMIC DNA]</scope>
    <source>
        <strain evidence="3 4">NBRC 107715</strain>
    </source>
</reference>
<name>A0A512JD02_9HYPH</name>
<evidence type="ECO:0000256" key="1">
    <source>
        <dbReference type="SAM" id="MobiDB-lite"/>
    </source>
</evidence>
<evidence type="ECO:0000313" key="4">
    <source>
        <dbReference type="Proteomes" id="UP000321960"/>
    </source>
</evidence>
<comment type="caution">
    <text evidence="3">The sequence shown here is derived from an EMBL/GenBank/DDBJ whole genome shotgun (WGS) entry which is preliminary data.</text>
</comment>
<evidence type="ECO:0000313" key="3">
    <source>
        <dbReference type="EMBL" id="GEP07805.1"/>
    </source>
</evidence>
<keyword evidence="2" id="KW-0732">Signal</keyword>
<organism evidence="3 4">
    <name type="scientific">Methylobacterium oxalidis</name>
    <dbReference type="NCBI Taxonomy" id="944322"/>
    <lineage>
        <taxon>Bacteria</taxon>
        <taxon>Pseudomonadati</taxon>
        <taxon>Pseudomonadota</taxon>
        <taxon>Alphaproteobacteria</taxon>
        <taxon>Hyphomicrobiales</taxon>
        <taxon>Methylobacteriaceae</taxon>
        <taxon>Methylobacterium</taxon>
    </lineage>
</organism>
<feature type="chain" id="PRO_5021706236" evidence="2">
    <location>
        <begin position="25"/>
        <end position="133"/>
    </location>
</feature>
<dbReference type="AlphaFoldDB" id="A0A512JD02"/>
<feature type="region of interest" description="Disordered" evidence="1">
    <location>
        <begin position="38"/>
        <end position="75"/>
    </location>
</feature>
<gene>
    <name evidence="3" type="ORF">MOX02_58430</name>
</gene>